<accession>A0ACB9YRC9</accession>
<keyword evidence="1" id="KW-0456">Lyase</keyword>
<reference evidence="1 2" key="1">
    <citation type="journal article" date="2022" name="New Phytol.">
        <title>Ecological generalism drives hyperdiversity of secondary metabolite gene clusters in xylarialean endophytes.</title>
        <authorList>
            <person name="Franco M.E.E."/>
            <person name="Wisecaver J.H."/>
            <person name="Arnold A.E."/>
            <person name="Ju Y.M."/>
            <person name="Slot J.C."/>
            <person name="Ahrendt S."/>
            <person name="Moore L.P."/>
            <person name="Eastman K.E."/>
            <person name="Scott K."/>
            <person name="Konkel Z."/>
            <person name="Mondo S.J."/>
            <person name="Kuo A."/>
            <person name="Hayes R.D."/>
            <person name="Haridas S."/>
            <person name="Andreopoulos B."/>
            <person name="Riley R."/>
            <person name="LaButti K."/>
            <person name="Pangilinan J."/>
            <person name="Lipzen A."/>
            <person name="Amirebrahimi M."/>
            <person name="Yan J."/>
            <person name="Adam C."/>
            <person name="Keymanesh K."/>
            <person name="Ng V."/>
            <person name="Louie K."/>
            <person name="Northen T."/>
            <person name="Drula E."/>
            <person name="Henrissat B."/>
            <person name="Hsieh H.M."/>
            <person name="Youens-Clark K."/>
            <person name="Lutzoni F."/>
            <person name="Miadlikowska J."/>
            <person name="Eastwood D.C."/>
            <person name="Hamelin R.C."/>
            <person name="Grigoriev I.V."/>
            <person name="U'Ren J.M."/>
        </authorList>
    </citation>
    <scope>NUCLEOTIDE SEQUENCE [LARGE SCALE GENOMIC DNA]</scope>
    <source>
        <strain evidence="1 2">CBS 119005</strain>
    </source>
</reference>
<protein>
    <submittedName>
        <fullName evidence="1">Pectate lyase superfamily protein-domain-containing protein</fullName>
    </submittedName>
</protein>
<keyword evidence="2" id="KW-1185">Reference proteome</keyword>
<evidence type="ECO:0000313" key="1">
    <source>
        <dbReference type="EMBL" id="KAI4861954.1"/>
    </source>
</evidence>
<dbReference type="EMBL" id="MU393538">
    <property type="protein sequence ID" value="KAI4861954.1"/>
    <property type="molecule type" value="Genomic_DNA"/>
</dbReference>
<sequence>MAVRQSLRMLVALLLHFLCASAGWKYSNAVDYPDVPDYGPQPNPSYMVDNTHNYYHAAPDKGTQQGPVWDYSGSFDKYMSNLKNGRIVRGGFGNNQTSHIVSNFTPGQNTKRQDSGYWLSDLGPMGSQPLAGSGYKFFRNVRDDYGADSTGGSDATEAINAAVSDGNRCGEECGNTFTQGAIIYFPSGRYKICTPIIQLYYTQFIGDPLDPPIIEGCDTFKGIGLIDTDVYIPGGSGAEWFVNQNQFFRHIRNFVFDLTKMPMATDDNDQPLVPTGIHWQVAQATTLQNLVFNMPEATSDNEVTAVGIFTENGSGGFVSDLTFNGGSIGWRAGSQQYTARNLKFNGCLTAVQMVWDWGWVWQGIEITGGAIGFNISGVGGDDGQGIGSVSIIDSTISNVPVGILTNNKANAPDIVLDNVVVDGVAQVVQVESGDTLLTSSGTIDLWATGKAYNGSTASQITGAASAPAKAASLLSNGNLYVQSRPQFETFSASQFSVATRDGGCSNDGTGDQTECINAFLQNAVSSQLIAYFPAGIYQVGGTVLIPTGSRVQGSSWSQIQGTGYYFSDMANPKVMVQVGNAGEIGTMEIIEMLFSVRGNTAGAILMEWNVAASEQGATAMWDSHFRVGGGTGTDLDFANCPKRSFNDQCIAASLMFHVTREASGYFENVWAWVADHDNDKSLYNDPDTMSNQISIYGARGMLIESQGPSWFYGSGSEHSVMYNYQLSGAKDIYMGHIQTETPYYQPEPIAPHPFDLAASFANDPDFSSCDGDTSCAASWGLRIVDSSSVTIHGAGLYSFFQDYYQDCIDTHDCQQRILEVTGSTSVVVFNLFTVATSKIAMGIDNTVVFQNDSNQHGFTTEVSIWLPLDGEDNIDTIFVGTPIWTSTTVTCSDSSCLLVFPTSSLPSSSTITPSPYTTSFQYGGTTRITTNGVVTVTFITTTTTTVLTIPPVTIGGLPYSNYNITSGQSTINISPSVNISPITIGLPDGSGGTTSRVIPLPPWPQIDGGPEGTFTTPEPTGGATSTYYTGITSTVTVTGSTVTTISFPAAIPPTTVTCPPDSSIVFATPAVTILTDCSTPTTWAIGFNCPTTRVVTFLAPTTGLVSVDCSLVTLWTGAPTTTPPTTISSTTTPLPVWATWPPGVIYPITTTVSEPEPTGGGSKQPCTLWFFFICISHDDIHVGGWFWTFPPGIYPPGPPPSIDWPSGFTLSGTLPPWPPITIGSDYHLTYSSEPTERCTTKTASICSTTTIYSVTSTDTFTSTTATSTASDCEPVVGCDASYSNTATVSTTVETCTVSPTGAARARSVDPSPTDTVNDDFPVIKHRADCVEVGVVIYPKDPMNVRSIAENLQNDLHDQIWSSRLGYTAYFWVQSLPASTKELIDNNPDVLSLYNYYDWNLNNPAPGLPIFSLGSGDVMSPAILGREYVDEEYPSPSHELSHNETRVDAPEADKTQPWKRAATSAIAGEFWNDALISVPPGQRWKLGLRGGVNPDRDFVYFYDDSAGSGITVYAIGEVDVWTSHPEFAGRTAPRAMSPQSRYGTLAVTNDIAAHHGTTVSAAINGGRLGVCKGCSVVFSGHGLPQDDNYNVRDWYLEDLLSAWDDMNTPPRTPASSVINISWGGKYNYWTPIFIRTLYDILKRMDRAGVTIVVSAGNWGMTPDSSGSLRTAIDTYPQLFADPNNPQRNLWRNAQDSRDLGYLPNMIIVGATDQFGKRAGFSQTASFLTTYAAGKSLWATSQANYEVDSGTSFAAPEVAALAAYFKQLPSSWQDQRKFKSPPPFFLLPLNPPALYHER</sequence>
<gene>
    <name evidence="1" type="ORF">F4820DRAFT_41943</name>
</gene>
<comment type="caution">
    <text evidence="1">The sequence shown here is derived from an EMBL/GenBank/DDBJ whole genome shotgun (WGS) entry which is preliminary data.</text>
</comment>
<name>A0ACB9YRC9_9PEZI</name>
<evidence type="ECO:0000313" key="2">
    <source>
        <dbReference type="Proteomes" id="UP001497700"/>
    </source>
</evidence>
<proteinExistence type="predicted"/>
<organism evidence="1 2">
    <name type="scientific">Hypoxylon rubiginosum</name>
    <dbReference type="NCBI Taxonomy" id="110542"/>
    <lineage>
        <taxon>Eukaryota</taxon>
        <taxon>Fungi</taxon>
        <taxon>Dikarya</taxon>
        <taxon>Ascomycota</taxon>
        <taxon>Pezizomycotina</taxon>
        <taxon>Sordariomycetes</taxon>
        <taxon>Xylariomycetidae</taxon>
        <taxon>Xylariales</taxon>
        <taxon>Hypoxylaceae</taxon>
        <taxon>Hypoxylon</taxon>
    </lineage>
</organism>
<dbReference type="Proteomes" id="UP001497700">
    <property type="component" value="Unassembled WGS sequence"/>
</dbReference>